<keyword evidence="3" id="KW-1185">Reference proteome</keyword>
<reference evidence="2 3" key="1">
    <citation type="journal article" date="2022" name="Front. Cell. Infect. Microbiol.">
        <title>The Genomes of Two Strains of Taenia crassiceps the Animal Model for the Study of Human Cysticercosis.</title>
        <authorList>
            <person name="Bobes R.J."/>
            <person name="Estrada K."/>
            <person name="Rios-Valencia D.G."/>
            <person name="Calderon-Gallegos A."/>
            <person name="de la Torre P."/>
            <person name="Carrero J.C."/>
            <person name="Sanchez-Flores A."/>
            <person name="Laclette J.P."/>
        </authorList>
    </citation>
    <scope>NUCLEOTIDE SEQUENCE [LARGE SCALE GENOMIC DNA]</scope>
    <source>
        <strain evidence="2">WFUcys</strain>
    </source>
</reference>
<accession>A0ABR4QMK1</accession>
<gene>
    <name evidence="2" type="ORF">TcWFU_007656</name>
</gene>
<evidence type="ECO:0000313" key="3">
    <source>
        <dbReference type="Proteomes" id="UP001651158"/>
    </source>
</evidence>
<comment type="caution">
    <text evidence="2">The sequence shown here is derived from an EMBL/GenBank/DDBJ whole genome shotgun (WGS) entry which is preliminary data.</text>
</comment>
<sequence length="77" mass="8552">MSERNSTGSMRSSSKANKHPSGCKSKFYKSISNITTRSGNKVIKNPPTCNIRPSSVALRPKEGIQKYKGQKDTFQMD</sequence>
<feature type="region of interest" description="Disordered" evidence="1">
    <location>
        <begin position="1"/>
        <end position="28"/>
    </location>
</feature>
<dbReference type="EMBL" id="JAKROA010000002">
    <property type="protein sequence ID" value="KAL5110694.1"/>
    <property type="molecule type" value="Genomic_DNA"/>
</dbReference>
<name>A0ABR4QMK1_9CEST</name>
<dbReference type="Proteomes" id="UP001651158">
    <property type="component" value="Unassembled WGS sequence"/>
</dbReference>
<evidence type="ECO:0000313" key="2">
    <source>
        <dbReference type="EMBL" id="KAL5110694.1"/>
    </source>
</evidence>
<feature type="compositionally biased region" description="Polar residues" evidence="1">
    <location>
        <begin position="1"/>
        <end position="15"/>
    </location>
</feature>
<protein>
    <submittedName>
        <fullName evidence="2">Uncharacterized protein</fullName>
    </submittedName>
</protein>
<proteinExistence type="predicted"/>
<evidence type="ECO:0000256" key="1">
    <source>
        <dbReference type="SAM" id="MobiDB-lite"/>
    </source>
</evidence>
<organism evidence="2 3">
    <name type="scientific">Taenia crassiceps</name>
    <dbReference type="NCBI Taxonomy" id="6207"/>
    <lineage>
        <taxon>Eukaryota</taxon>
        <taxon>Metazoa</taxon>
        <taxon>Spiralia</taxon>
        <taxon>Lophotrochozoa</taxon>
        <taxon>Platyhelminthes</taxon>
        <taxon>Cestoda</taxon>
        <taxon>Eucestoda</taxon>
        <taxon>Cyclophyllidea</taxon>
        <taxon>Taeniidae</taxon>
        <taxon>Taenia</taxon>
    </lineage>
</organism>